<accession>X1D475</accession>
<name>X1D475_9ZZZZ</name>
<dbReference type="AlphaFoldDB" id="X1D475"/>
<dbReference type="Gene3D" id="3.20.20.70">
    <property type="entry name" value="Aldolase class I"/>
    <property type="match status" value="1"/>
</dbReference>
<evidence type="ECO:0000313" key="1">
    <source>
        <dbReference type="EMBL" id="GAH03060.1"/>
    </source>
</evidence>
<comment type="caution">
    <text evidence="1">The sequence shown here is derived from an EMBL/GenBank/DDBJ whole genome shotgun (WGS) entry which is preliminary data.</text>
</comment>
<dbReference type="GO" id="GO:0016829">
    <property type="term" value="F:lyase activity"/>
    <property type="evidence" value="ECO:0007669"/>
    <property type="project" value="InterPro"/>
</dbReference>
<gene>
    <name evidence="1" type="ORF">S01H4_43965</name>
</gene>
<feature type="non-terminal residue" evidence="1">
    <location>
        <position position="49"/>
    </location>
</feature>
<dbReference type="Pfam" id="PF01081">
    <property type="entry name" value="Aldolase"/>
    <property type="match status" value="1"/>
</dbReference>
<reference evidence="1" key="1">
    <citation type="journal article" date="2014" name="Front. Microbiol.">
        <title>High frequency of phylogenetically diverse reductive dehalogenase-homologous genes in deep subseafloor sedimentary metagenomes.</title>
        <authorList>
            <person name="Kawai M."/>
            <person name="Futagami T."/>
            <person name="Toyoda A."/>
            <person name="Takaki Y."/>
            <person name="Nishi S."/>
            <person name="Hori S."/>
            <person name="Arai W."/>
            <person name="Tsubouchi T."/>
            <person name="Morono Y."/>
            <person name="Uchiyama I."/>
            <person name="Ito T."/>
            <person name="Fujiyama A."/>
            <person name="Inagaki F."/>
            <person name="Takami H."/>
        </authorList>
    </citation>
    <scope>NUCLEOTIDE SEQUENCE</scope>
    <source>
        <strain evidence="1">Expedition CK06-06</strain>
    </source>
</reference>
<dbReference type="InterPro" id="IPR013785">
    <property type="entry name" value="Aldolase_TIM"/>
</dbReference>
<proteinExistence type="predicted"/>
<dbReference type="EMBL" id="BART01024314">
    <property type="protein sequence ID" value="GAH03060.1"/>
    <property type="molecule type" value="Genomic_DNA"/>
</dbReference>
<sequence length="49" mass="5131">MNNVLKRIGNIGLVPVVVIDGAELAVPAAKALIDGGLEIMEITMRTEQG</sequence>
<evidence type="ECO:0008006" key="2">
    <source>
        <dbReference type="Google" id="ProtNLM"/>
    </source>
</evidence>
<dbReference type="SUPFAM" id="SSF51569">
    <property type="entry name" value="Aldolase"/>
    <property type="match status" value="1"/>
</dbReference>
<protein>
    <recommendedName>
        <fullName evidence="2">2-dehydro-3-deoxy-phosphogluconate aldolase</fullName>
    </recommendedName>
</protein>
<organism evidence="1">
    <name type="scientific">marine sediment metagenome</name>
    <dbReference type="NCBI Taxonomy" id="412755"/>
    <lineage>
        <taxon>unclassified sequences</taxon>
        <taxon>metagenomes</taxon>
        <taxon>ecological metagenomes</taxon>
    </lineage>
</organism>
<dbReference type="InterPro" id="IPR000887">
    <property type="entry name" value="Aldlse_KDPG_KHG"/>
</dbReference>